<dbReference type="InterPro" id="IPR029058">
    <property type="entry name" value="AB_hydrolase_fold"/>
</dbReference>
<gene>
    <name evidence="2" type="ORF">IED13_19410</name>
</gene>
<evidence type="ECO:0008006" key="4">
    <source>
        <dbReference type="Google" id="ProtNLM"/>
    </source>
</evidence>
<accession>A0A927I2Q6</accession>
<feature type="chain" id="PRO_5038116126" description="Peptidase S9 prolyl oligopeptidase catalytic domain-containing protein" evidence="1">
    <location>
        <begin position="25"/>
        <end position="258"/>
    </location>
</feature>
<dbReference type="RefSeq" id="WP_191125158.1">
    <property type="nucleotide sequence ID" value="NZ_JACXWY010000013.1"/>
</dbReference>
<feature type="signal peptide" evidence="1">
    <location>
        <begin position="1"/>
        <end position="24"/>
    </location>
</feature>
<proteinExistence type="predicted"/>
<dbReference type="SUPFAM" id="SSF53474">
    <property type="entry name" value="alpha/beta-Hydrolases"/>
    <property type="match status" value="1"/>
</dbReference>
<dbReference type="PROSITE" id="PS51257">
    <property type="entry name" value="PROKAR_LIPOPROTEIN"/>
    <property type="match status" value="1"/>
</dbReference>
<dbReference type="Gene3D" id="3.40.50.1820">
    <property type="entry name" value="alpha/beta hydrolase"/>
    <property type="match status" value="1"/>
</dbReference>
<sequence>MKRAGARLLTVLAAVLFGGAGALACDGDTCANGLAYEAFGAAPGGGTRPVLAIFVHGDVSAGGPADYMYSHARRFAAGRKNVVAVALLRPGYYDRAGRRSDGSDNGRRDTFQSGNNSAVAGAIQELKRLYNARSVVALGHSGGAGTIGVVAGSHPGLINGLVLVSCPCDVPAWYASRGRRPGAAQSPVDYVSGIPAGTPIVTVTGQADDNTRPELAADYVAKVQARGLSARAQIVGGGHNFGGALAATSVSALAAMVR</sequence>
<dbReference type="Proteomes" id="UP000619295">
    <property type="component" value="Unassembled WGS sequence"/>
</dbReference>
<protein>
    <recommendedName>
        <fullName evidence="4">Peptidase S9 prolyl oligopeptidase catalytic domain-containing protein</fullName>
    </recommendedName>
</protein>
<name>A0A927I2Q6_9HYPH</name>
<keyword evidence="3" id="KW-1185">Reference proteome</keyword>
<evidence type="ECO:0000256" key="1">
    <source>
        <dbReference type="SAM" id="SignalP"/>
    </source>
</evidence>
<comment type="caution">
    <text evidence="2">The sequence shown here is derived from an EMBL/GenBank/DDBJ whole genome shotgun (WGS) entry which is preliminary data.</text>
</comment>
<reference evidence="2" key="1">
    <citation type="submission" date="2020-09" db="EMBL/GenBank/DDBJ databases">
        <title>Bosea spartocytisi sp. nov. a root nodule endophyte of Spartocytisus supranubius in the high mountain ecosystem fo the Teide National Park (Canary Islands, Spain).</title>
        <authorList>
            <person name="Pulido-Suarez L."/>
            <person name="Peix A."/>
            <person name="Igual J.M."/>
            <person name="Socas-Perez N."/>
            <person name="Velazquez E."/>
            <person name="Flores-Felix J.D."/>
            <person name="Leon-Barrios M."/>
        </authorList>
    </citation>
    <scope>NUCLEOTIDE SEQUENCE</scope>
    <source>
        <strain evidence="2">SSUT16</strain>
    </source>
</reference>
<evidence type="ECO:0000313" key="2">
    <source>
        <dbReference type="EMBL" id="MBD3847873.1"/>
    </source>
</evidence>
<organism evidence="2 3">
    <name type="scientific">Bosea spartocytisi</name>
    <dbReference type="NCBI Taxonomy" id="2773451"/>
    <lineage>
        <taxon>Bacteria</taxon>
        <taxon>Pseudomonadati</taxon>
        <taxon>Pseudomonadota</taxon>
        <taxon>Alphaproteobacteria</taxon>
        <taxon>Hyphomicrobiales</taxon>
        <taxon>Boseaceae</taxon>
        <taxon>Bosea</taxon>
    </lineage>
</organism>
<dbReference type="AlphaFoldDB" id="A0A927I2Q6"/>
<dbReference type="EMBL" id="JACXWY010000013">
    <property type="protein sequence ID" value="MBD3847873.1"/>
    <property type="molecule type" value="Genomic_DNA"/>
</dbReference>
<keyword evidence="1" id="KW-0732">Signal</keyword>
<evidence type="ECO:0000313" key="3">
    <source>
        <dbReference type="Proteomes" id="UP000619295"/>
    </source>
</evidence>